<accession>A0A1Q8SVZ9</accession>
<comment type="caution">
    <text evidence="8">The sequence shown here is derived from an EMBL/GenBank/DDBJ whole genome shotgun (WGS) entry which is preliminary data.</text>
</comment>
<dbReference type="EMBL" id="MSDO01000003">
    <property type="protein sequence ID" value="OLO05597.1"/>
    <property type="molecule type" value="Genomic_DNA"/>
</dbReference>
<dbReference type="GO" id="GO:0009254">
    <property type="term" value="P:peptidoglycan turnover"/>
    <property type="evidence" value="ECO:0007669"/>
    <property type="project" value="TreeGrafter"/>
</dbReference>
<gene>
    <name evidence="8" type="ORF">BTW07_03760</name>
</gene>
<evidence type="ECO:0000259" key="7">
    <source>
        <dbReference type="SMART" id="SM00644"/>
    </source>
</evidence>
<dbReference type="PROSITE" id="PS51257">
    <property type="entry name" value="PROKAR_LIPOPROTEIN"/>
    <property type="match status" value="1"/>
</dbReference>
<dbReference type="FunFam" id="3.40.80.10:FF:000003">
    <property type="entry name" value="N-acetylmuramoyl-L-alanine amidase"/>
    <property type="match status" value="1"/>
</dbReference>
<dbReference type="GO" id="GO:0009253">
    <property type="term" value="P:peptidoglycan catabolic process"/>
    <property type="evidence" value="ECO:0007669"/>
    <property type="project" value="InterPro"/>
</dbReference>
<dbReference type="InterPro" id="IPR002502">
    <property type="entry name" value="Amidase_domain"/>
</dbReference>
<feature type="region of interest" description="Disordered" evidence="6">
    <location>
        <begin position="134"/>
        <end position="157"/>
    </location>
</feature>
<dbReference type="OrthoDB" id="9794842at2"/>
<dbReference type="SUPFAM" id="SSF47090">
    <property type="entry name" value="PGBD-like"/>
    <property type="match status" value="1"/>
</dbReference>
<dbReference type="AlphaFoldDB" id="A0A1Q8SVZ9"/>
<dbReference type="PANTHER" id="PTHR30417:SF1">
    <property type="entry name" value="N-ACETYLMURAMOYL-L-ALANINE AMIDASE AMID"/>
    <property type="match status" value="1"/>
</dbReference>
<keyword evidence="4" id="KW-0378">Hydrolase</keyword>
<dbReference type="GO" id="GO:0071555">
    <property type="term" value="P:cell wall organization"/>
    <property type="evidence" value="ECO:0007669"/>
    <property type="project" value="UniProtKB-KW"/>
</dbReference>
<comment type="similarity">
    <text evidence="2">Belongs to the N-acetylmuramoyl-L-alanine amidase 2 family.</text>
</comment>
<dbReference type="GO" id="GO:0008745">
    <property type="term" value="F:N-acetylmuramoyl-L-alanine amidase activity"/>
    <property type="evidence" value="ECO:0007669"/>
    <property type="project" value="UniProtKB-EC"/>
</dbReference>
<dbReference type="EC" id="3.5.1.28" evidence="3"/>
<evidence type="ECO:0000256" key="5">
    <source>
        <dbReference type="ARBA" id="ARBA00023316"/>
    </source>
</evidence>
<evidence type="ECO:0000256" key="6">
    <source>
        <dbReference type="SAM" id="MobiDB-lite"/>
    </source>
</evidence>
<keyword evidence="9" id="KW-1185">Reference proteome</keyword>
<dbReference type="SMART" id="SM00644">
    <property type="entry name" value="Ami_2"/>
    <property type="match status" value="1"/>
</dbReference>
<dbReference type="RefSeq" id="WP_075568818.1">
    <property type="nucleotide sequence ID" value="NZ_MSDO01000003.1"/>
</dbReference>
<dbReference type="Gene3D" id="1.10.101.10">
    <property type="entry name" value="PGBD-like superfamily/PGBD"/>
    <property type="match status" value="1"/>
</dbReference>
<dbReference type="Gene3D" id="3.40.80.10">
    <property type="entry name" value="Peptidoglycan recognition protein-like"/>
    <property type="match status" value="1"/>
</dbReference>
<protein>
    <recommendedName>
        <fullName evidence="3">N-acetylmuramoyl-L-alanine amidase</fullName>
        <ecNumber evidence="3">3.5.1.28</ecNumber>
    </recommendedName>
</protein>
<evidence type="ECO:0000313" key="9">
    <source>
        <dbReference type="Proteomes" id="UP000186878"/>
    </source>
</evidence>
<comment type="catalytic activity">
    <reaction evidence="1">
        <text>Hydrolyzes the link between N-acetylmuramoyl residues and L-amino acid residues in certain cell-wall glycopeptides.</text>
        <dbReference type="EC" id="3.5.1.28"/>
    </reaction>
</comment>
<feature type="compositionally biased region" description="Polar residues" evidence="6">
    <location>
        <begin position="144"/>
        <end position="157"/>
    </location>
</feature>
<name>A0A1Q8SVZ9_9GAMM</name>
<dbReference type="InterPro" id="IPR036505">
    <property type="entry name" value="Amidase/PGRP_sf"/>
</dbReference>
<dbReference type="Proteomes" id="UP000186878">
    <property type="component" value="Unassembled WGS sequence"/>
</dbReference>
<dbReference type="InterPro" id="IPR036366">
    <property type="entry name" value="PGBDSf"/>
</dbReference>
<dbReference type="InterPro" id="IPR002477">
    <property type="entry name" value="Peptidoglycan-bd-like"/>
</dbReference>
<sequence>MSRVDAGHSRPARHLLIAGLLALLAGCTSLPTTEVRDGYVADRAHRSDAYNQRIRYLILHYTDSEEARAMRTLLGPDVSSHYLVPREPPTTNSLPRVWQLVDESARAWHAGISGWEDRTQLNDTSIGVEIVNRGPQRALRDPSRNTPQNTSNRLAASQRWQPYPDAQIDAVIALANDIIHRYRLPPTAILGHSDIAPSRKIDPGPRFPWKRLHDAGVGAWPEDDDVADYRRQFARCAPSMTQVQRALSAYGYTIDVNGKGDRQTREVLRAFQMHFRPANYAGQPDRETSAILWALLARYRPQALMDNDLSRPECSR</sequence>
<dbReference type="Pfam" id="PF01510">
    <property type="entry name" value="Amidase_2"/>
    <property type="match status" value="1"/>
</dbReference>
<evidence type="ECO:0000256" key="3">
    <source>
        <dbReference type="ARBA" id="ARBA00011901"/>
    </source>
</evidence>
<dbReference type="InterPro" id="IPR036365">
    <property type="entry name" value="PGBD-like_sf"/>
</dbReference>
<dbReference type="PANTHER" id="PTHR30417">
    <property type="entry name" value="N-ACETYLMURAMOYL-L-ALANINE AMIDASE AMID"/>
    <property type="match status" value="1"/>
</dbReference>
<dbReference type="SUPFAM" id="SSF55846">
    <property type="entry name" value="N-acetylmuramoyl-L-alanine amidase-like"/>
    <property type="match status" value="1"/>
</dbReference>
<evidence type="ECO:0000256" key="2">
    <source>
        <dbReference type="ARBA" id="ARBA00007553"/>
    </source>
</evidence>
<dbReference type="STRING" id="404433.BTW07_03760"/>
<dbReference type="CDD" id="cd06583">
    <property type="entry name" value="PGRP"/>
    <property type="match status" value="1"/>
</dbReference>
<dbReference type="InterPro" id="IPR051206">
    <property type="entry name" value="NAMLAA_amidase_2"/>
</dbReference>
<reference evidence="8 9" key="1">
    <citation type="submission" date="2016-12" db="EMBL/GenBank/DDBJ databases">
        <title>Draft genome sequences of strains Salinicola socius SMB35, Salinicola sp. MH3R3-1 and Chromohalobacter sp. SMB17 from the Verkhnekamsk potash mining region of Russia.</title>
        <authorList>
            <person name="Mavrodi D.V."/>
            <person name="Olsson B.E."/>
            <person name="Korsakova E.S."/>
            <person name="Pyankova A."/>
            <person name="Mavrodi O.V."/>
            <person name="Plotnikova E.G."/>
        </authorList>
    </citation>
    <scope>NUCLEOTIDE SEQUENCE [LARGE SCALE GENOMIC DNA]</scope>
    <source>
        <strain evidence="8 9">SMB35</strain>
    </source>
</reference>
<evidence type="ECO:0000256" key="1">
    <source>
        <dbReference type="ARBA" id="ARBA00001561"/>
    </source>
</evidence>
<dbReference type="Pfam" id="PF01471">
    <property type="entry name" value="PG_binding_1"/>
    <property type="match status" value="1"/>
</dbReference>
<proteinExistence type="inferred from homology"/>
<dbReference type="GO" id="GO:0019867">
    <property type="term" value="C:outer membrane"/>
    <property type="evidence" value="ECO:0007669"/>
    <property type="project" value="TreeGrafter"/>
</dbReference>
<organism evidence="8 9">
    <name type="scientific">Salinicola socius</name>
    <dbReference type="NCBI Taxonomy" id="404433"/>
    <lineage>
        <taxon>Bacteria</taxon>
        <taxon>Pseudomonadati</taxon>
        <taxon>Pseudomonadota</taxon>
        <taxon>Gammaproteobacteria</taxon>
        <taxon>Oceanospirillales</taxon>
        <taxon>Halomonadaceae</taxon>
        <taxon>Salinicola</taxon>
    </lineage>
</organism>
<evidence type="ECO:0000256" key="4">
    <source>
        <dbReference type="ARBA" id="ARBA00022801"/>
    </source>
</evidence>
<keyword evidence="5" id="KW-0961">Cell wall biogenesis/degradation</keyword>
<evidence type="ECO:0000313" key="8">
    <source>
        <dbReference type="EMBL" id="OLO05597.1"/>
    </source>
</evidence>
<feature type="domain" description="N-acetylmuramoyl-L-alanine amidase" evidence="7">
    <location>
        <begin position="42"/>
        <end position="204"/>
    </location>
</feature>